<name>A0A8H6VL25_9PEZI</name>
<dbReference type="InterPro" id="IPR052998">
    <property type="entry name" value="Hetero-Diels-Alderase-like"/>
</dbReference>
<dbReference type="Gene3D" id="2.120.10.30">
    <property type="entry name" value="TolB, C-terminal domain"/>
    <property type="match status" value="1"/>
</dbReference>
<organism evidence="2 3">
    <name type="scientific">Pseudocercospora fuligena</name>
    <dbReference type="NCBI Taxonomy" id="685502"/>
    <lineage>
        <taxon>Eukaryota</taxon>
        <taxon>Fungi</taxon>
        <taxon>Dikarya</taxon>
        <taxon>Ascomycota</taxon>
        <taxon>Pezizomycotina</taxon>
        <taxon>Dothideomycetes</taxon>
        <taxon>Dothideomycetidae</taxon>
        <taxon>Mycosphaerellales</taxon>
        <taxon>Mycosphaerellaceae</taxon>
        <taxon>Pseudocercospora</taxon>
    </lineage>
</organism>
<feature type="chain" id="PRO_5034047443" evidence="1">
    <location>
        <begin position="17"/>
        <end position="316"/>
    </location>
</feature>
<dbReference type="PANTHER" id="PTHR42060:SF1">
    <property type="entry name" value="NHL REPEAT-CONTAINING PROTEIN"/>
    <property type="match status" value="1"/>
</dbReference>
<reference evidence="2" key="1">
    <citation type="submission" date="2020-04" db="EMBL/GenBank/DDBJ databases">
        <title>Draft genome resource of the tomato pathogen Pseudocercospora fuligena.</title>
        <authorList>
            <person name="Zaccaron A."/>
        </authorList>
    </citation>
    <scope>NUCLEOTIDE SEQUENCE</scope>
    <source>
        <strain evidence="2">PF001</strain>
    </source>
</reference>
<evidence type="ECO:0000313" key="3">
    <source>
        <dbReference type="Proteomes" id="UP000660729"/>
    </source>
</evidence>
<dbReference type="SUPFAM" id="SSF63829">
    <property type="entry name" value="Calcium-dependent phosphotriesterase"/>
    <property type="match status" value="1"/>
</dbReference>
<proteinExistence type="predicted"/>
<keyword evidence="1" id="KW-0732">Signal</keyword>
<dbReference type="Proteomes" id="UP000660729">
    <property type="component" value="Unassembled WGS sequence"/>
</dbReference>
<dbReference type="AlphaFoldDB" id="A0A8H6VL25"/>
<protein>
    <submittedName>
        <fullName evidence="2">Putative hetero-Diels-Alderase</fullName>
    </submittedName>
</protein>
<dbReference type="OrthoDB" id="9977941at2759"/>
<keyword evidence="3" id="KW-1185">Reference proteome</keyword>
<comment type="caution">
    <text evidence="2">The sequence shown here is derived from an EMBL/GenBank/DDBJ whole genome shotgun (WGS) entry which is preliminary data.</text>
</comment>
<accession>A0A8H6VL25</accession>
<feature type="signal peptide" evidence="1">
    <location>
        <begin position="1"/>
        <end position="16"/>
    </location>
</feature>
<dbReference type="InterPro" id="IPR011042">
    <property type="entry name" value="6-blade_b-propeller_TolB-like"/>
</dbReference>
<dbReference type="EMBL" id="JABCIY010000168">
    <property type="protein sequence ID" value="KAF7190670.1"/>
    <property type="molecule type" value="Genomic_DNA"/>
</dbReference>
<sequence>MWHLLAHFFAIASAAATILPHRTIFAFPNTTYYDIENVAVRCNGNILLNLLSEPSLYSLDPSTAGSNATLVHTFENATKLDGIVEYKPDVFAVVAGNALSNGSSTYAIWSIDFNSQPPTANKIADVPGALALNGLTTITGSYSDLLLIADAKMGAIWSLNTTTGLASVAFQDDHFLPTSSIAFGINGIHARNQRLYFATSANNTFGYARINPANGVFLNESVTILAHNTPGNVDFDDFALAPDGRYAYVANHNRNLTRIDTQSGDQDLAVTGLNAPTSAAFDRTNECILYVVTGGQSVNGTISSGMVVEVELCESH</sequence>
<evidence type="ECO:0000313" key="2">
    <source>
        <dbReference type="EMBL" id="KAF7190670.1"/>
    </source>
</evidence>
<evidence type="ECO:0000256" key="1">
    <source>
        <dbReference type="SAM" id="SignalP"/>
    </source>
</evidence>
<gene>
    <name evidence="2" type="ORF">HII31_07829</name>
</gene>
<dbReference type="PANTHER" id="PTHR42060">
    <property type="entry name" value="NHL REPEAT-CONTAINING PROTEIN-RELATED"/>
    <property type="match status" value="1"/>
</dbReference>